<comment type="caution">
    <text evidence="3">The sequence shown here is derived from an EMBL/GenBank/DDBJ whole genome shotgun (WGS) entry which is preliminary data.</text>
</comment>
<dbReference type="EMBL" id="LCYG01000004">
    <property type="protein sequence ID" value="KLK94842.1"/>
    <property type="molecule type" value="Genomic_DNA"/>
</dbReference>
<name>A0A0H1RQB2_9HYPH</name>
<protein>
    <submittedName>
        <fullName evidence="3">Uncharacterized protein</fullName>
    </submittedName>
</protein>
<organism evidence="3 4">
    <name type="scientific">Microvirga vignae</name>
    <dbReference type="NCBI Taxonomy" id="1225564"/>
    <lineage>
        <taxon>Bacteria</taxon>
        <taxon>Pseudomonadati</taxon>
        <taxon>Pseudomonadota</taxon>
        <taxon>Alphaproteobacteria</taxon>
        <taxon>Hyphomicrobiales</taxon>
        <taxon>Methylobacteriaceae</taxon>
        <taxon>Microvirga</taxon>
    </lineage>
</organism>
<reference evidence="3 4" key="1">
    <citation type="submission" date="2015-05" db="EMBL/GenBank/DDBJ databases">
        <title>Draft genome sequence of Microvirga vignae strain BR3299, a novel nitrogen fixing bacteria isolated from Brazil semi-aired region.</title>
        <authorList>
            <person name="Zilli J.E."/>
            <person name="Passos S.R."/>
            <person name="Leite J."/>
            <person name="Baldani J.I."/>
            <person name="Xavier G.R."/>
            <person name="Rumjaneck N.G."/>
            <person name="Simoes-Araujo J.L."/>
        </authorList>
    </citation>
    <scope>NUCLEOTIDE SEQUENCE [LARGE SCALE GENOMIC DNA]</scope>
    <source>
        <strain evidence="3 4">BR3299</strain>
    </source>
</reference>
<evidence type="ECO:0000313" key="4">
    <source>
        <dbReference type="Proteomes" id="UP000035489"/>
    </source>
</evidence>
<dbReference type="RefSeq" id="WP_150117349.1">
    <property type="nucleotide sequence ID" value="NZ_LCYG01000004.1"/>
</dbReference>
<dbReference type="PATRIC" id="fig|1225564.3.peg.4151"/>
<proteinExistence type="predicted"/>
<keyword evidence="4" id="KW-1185">Reference proteome</keyword>
<gene>
    <name evidence="3" type="ORF">AA309_01170</name>
</gene>
<evidence type="ECO:0000256" key="1">
    <source>
        <dbReference type="SAM" id="MobiDB-lite"/>
    </source>
</evidence>
<feature type="region of interest" description="Disordered" evidence="1">
    <location>
        <begin position="37"/>
        <end position="99"/>
    </location>
</feature>
<feature type="signal peptide" evidence="2">
    <location>
        <begin position="1"/>
        <end position="24"/>
    </location>
</feature>
<feature type="compositionally biased region" description="Low complexity" evidence="1">
    <location>
        <begin position="38"/>
        <end position="56"/>
    </location>
</feature>
<accession>A0A0H1RQB2</accession>
<sequence>MIVRSLLLAGAASGSLIAVSPAMAQYVPLGSLMNAVHASQPAPQPGMQAQQPQVQAKKPTRARGEKPGGKSKVGAPPPQYDVPRNNRPRYHGGPSDDNG</sequence>
<keyword evidence="2" id="KW-0732">Signal</keyword>
<dbReference type="Proteomes" id="UP000035489">
    <property type="component" value="Unassembled WGS sequence"/>
</dbReference>
<evidence type="ECO:0000256" key="2">
    <source>
        <dbReference type="SAM" id="SignalP"/>
    </source>
</evidence>
<evidence type="ECO:0000313" key="3">
    <source>
        <dbReference type="EMBL" id="KLK94842.1"/>
    </source>
</evidence>
<feature type="chain" id="PRO_5005199829" evidence="2">
    <location>
        <begin position="25"/>
        <end position="99"/>
    </location>
</feature>
<dbReference type="AlphaFoldDB" id="A0A0H1RQB2"/>